<feature type="region of interest" description="Disordered" evidence="1">
    <location>
        <begin position="385"/>
        <end position="526"/>
    </location>
</feature>
<evidence type="ECO:0000256" key="1">
    <source>
        <dbReference type="SAM" id="MobiDB-lite"/>
    </source>
</evidence>
<name>A0AAW1Q8V2_9CHLO</name>
<dbReference type="Gene3D" id="3.30.420.10">
    <property type="entry name" value="Ribonuclease H-like superfamily/Ribonuclease H"/>
    <property type="match status" value="1"/>
</dbReference>
<sequence>MPCQYEASSRKSPESFCEHLQQLHEGTPGQSERPLLQTKSKPIQGCRTMPGPCACLVPGCPVRSNETDENSKYNAMPLRMGYRVCMRHFQRDVLLDRTRLGEAMAASPASTTTIYYNFQTTHPVGDDVYELAAVSDRNADHPFLRHVSTAKQGPFNRVGVGMTIKEALVDFLQWIEQTCDQQPSQKLHGPLHQNLDGHQLATPSIILVAHYGSGFAHEVLVGGLRDHGLVSSASHLRLCDSLIAFKALRGMYSPCKLPFLAQKLAPKYDPPEGCAMSHAVALQEVSNAFLSAKPFSSQIMWQLFDCPLTDFAQRIGISTSHDSAQQTSFQQDIKHAVAPSPVEAVGSQPTLSTAAAPAALTSSTVIKEQDGVASSQAEFIAVCNGEDQPDRGLEPPPKRRAVGTMTSSPDRPMNGPVTPPAVVRSQPCRTGRSSSPCMQPDAEQVSDDAASMNTKEAGSLPDRPSVTVKAELGLQSSSPSGAADQQTQPNGDQDRQYAIGLIADGGSMTSMRSGASNNGPAELPSVKVEMPTQPVDAACMISETCWHRNCPSSVKTEPPSQAQDMA</sequence>
<dbReference type="EMBL" id="JALJOS010000061">
    <property type="protein sequence ID" value="KAK9818529.1"/>
    <property type="molecule type" value="Genomic_DNA"/>
</dbReference>
<dbReference type="Proteomes" id="UP001438707">
    <property type="component" value="Unassembled WGS sequence"/>
</dbReference>
<dbReference type="AlphaFoldDB" id="A0AAW1Q8V2"/>
<proteinExistence type="predicted"/>
<feature type="compositionally biased region" description="Polar residues" evidence="1">
    <location>
        <begin position="427"/>
        <end position="437"/>
    </location>
</feature>
<reference evidence="2 3" key="1">
    <citation type="journal article" date="2024" name="Nat. Commun.">
        <title>Phylogenomics reveals the evolutionary origins of lichenization in chlorophyte algae.</title>
        <authorList>
            <person name="Puginier C."/>
            <person name="Libourel C."/>
            <person name="Otte J."/>
            <person name="Skaloud P."/>
            <person name="Haon M."/>
            <person name="Grisel S."/>
            <person name="Petersen M."/>
            <person name="Berrin J.G."/>
            <person name="Delaux P.M."/>
            <person name="Dal Grande F."/>
            <person name="Keller J."/>
        </authorList>
    </citation>
    <scope>NUCLEOTIDE SEQUENCE [LARGE SCALE GENOMIC DNA]</scope>
    <source>
        <strain evidence="2 3">SAG 2145</strain>
    </source>
</reference>
<accession>A0AAW1Q8V2</accession>
<feature type="compositionally biased region" description="Basic and acidic residues" evidence="1">
    <location>
        <begin position="388"/>
        <end position="397"/>
    </location>
</feature>
<keyword evidence="3" id="KW-1185">Reference proteome</keyword>
<evidence type="ECO:0000313" key="3">
    <source>
        <dbReference type="Proteomes" id="UP001438707"/>
    </source>
</evidence>
<protein>
    <submittedName>
        <fullName evidence="2">Uncharacterized protein</fullName>
    </submittedName>
</protein>
<comment type="caution">
    <text evidence="2">The sequence shown here is derived from an EMBL/GenBank/DDBJ whole genome shotgun (WGS) entry which is preliminary data.</text>
</comment>
<feature type="compositionally biased region" description="Polar residues" evidence="1">
    <location>
        <begin position="474"/>
        <end position="491"/>
    </location>
</feature>
<organism evidence="2 3">
    <name type="scientific">Apatococcus lobatus</name>
    <dbReference type="NCBI Taxonomy" id="904363"/>
    <lineage>
        <taxon>Eukaryota</taxon>
        <taxon>Viridiplantae</taxon>
        <taxon>Chlorophyta</taxon>
        <taxon>core chlorophytes</taxon>
        <taxon>Trebouxiophyceae</taxon>
        <taxon>Chlorellales</taxon>
        <taxon>Chlorellaceae</taxon>
        <taxon>Apatococcus</taxon>
    </lineage>
</organism>
<evidence type="ECO:0000313" key="2">
    <source>
        <dbReference type="EMBL" id="KAK9818529.1"/>
    </source>
</evidence>
<dbReference type="InterPro" id="IPR036397">
    <property type="entry name" value="RNaseH_sf"/>
</dbReference>
<feature type="compositionally biased region" description="Polar residues" evidence="1">
    <location>
        <begin position="507"/>
        <end position="519"/>
    </location>
</feature>
<dbReference type="GO" id="GO:0003676">
    <property type="term" value="F:nucleic acid binding"/>
    <property type="evidence" value="ECO:0007669"/>
    <property type="project" value="InterPro"/>
</dbReference>
<gene>
    <name evidence="2" type="ORF">WJX74_010254</name>
</gene>